<evidence type="ECO:0000256" key="7">
    <source>
        <dbReference type="ARBA" id="ARBA00023145"/>
    </source>
</evidence>
<gene>
    <name evidence="15" type="ORF">CAMP_LOCUS11629</name>
</gene>
<feature type="active site" evidence="10">
    <location>
        <position position="155"/>
    </location>
</feature>
<dbReference type="SUPFAM" id="SSF55486">
    <property type="entry name" value="Metalloproteases ('zincins'), catalytic domain"/>
    <property type="match status" value="1"/>
</dbReference>
<dbReference type="SMART" id="SM00235">
    <property type="entry name" value="ZnMc"/>
    <property type="match status" value="1"/>
</dbReference>
<evidence type="ECO:0000256" key="2">
    <source>
        <dbReference type="ARBA" id="ARBA00022670"/>
    </source>
</evidence>
<keyword evidence="16" id="KW-1185">Reference proteome</keyword>
<keyword evidence="4 10" id="KW-0378">Hydrolase</keyword>
<keyword evidence="2 10" id="KW-0645">Protease</keyword>
<dbReference type="GO" id="GO:0004222">
    <property type="term" value="F:metalloendopeptidase activity"/>
    <property type="evidence" value="ECO:0007669"/>
    <property type="project" value="UniProtKB-UniRule"/>
</dbReference>
<keyword evidence="5 10" id="KW-0862">Zinc</keyword>
<evidence type="ECO:0000256" key="11">
    <source>
        <dbReference type="RuleBase" id="RU361183"/>
    </source>
</evidence>
<dbReference type="OrthoDB" id="291007at2759"/>
<keyword evidence="3 10" id="KW-0479">Metal-binding</keyword>
<evidence type="ECO:0000313" key="15">
    <source>
        <dbReference type="EMBL" id="CAI5448992.1"/>
    </source>
</evidence>
<evidence type="ECO:0000256" key="5">
    <source>
        <dbReference type="ARBA" id="ARBA00022833"/>
    </source>
</evidence>
<evidence type="ECO:0000256" key="6">
    <source>
        <dbReference type="ARBA" id="ARBA00023049"/>
    </source>
</evidence>
<evidence type="ECO:0000256" key="10">
    <source>
        <dbReference type="PROSITE-ProRule" id="PRU01211"/>
    </source>
</evidence>
<dbReference type="InterPro" id="IPR034035">
    <property type="entry name" value="Astacin-like_dom"/>
</dbReference>
<sequence length="373" mass="42553">MTVIIYFFLVLFFVSQNVVDSKQAWEINEEYSDGGSSVFGDMILTPAQLLRYESGEDKTIRGVSVKASSYNRWENNIIPYFISPQYTSQQKAVLLSSIRYFEQVSCFKFIERSNQRDYIFIVPLDGCYSYVGKIGGRQTLSLAIDCIADYIIWHELMHAIGFEHEHQRPDRDSFIRVDYQNVIPNQLINFDKLSSNLVDFPDNYDYKSIMHYDGYAFGKVDQARRIRLATMTPLRNGIKLDDNTRFSATDIRKLNRLGKCRSVGTNAISGSRDCVDAYSNCEGHRKNGMCQNSLYRRAMIANCQKTCGFCNSSRDPIENSTPTSPSNSTSTSTSCQDSDPKCSSYAENGFCEHTFYDINIKAERCAKTCKLCK</sequence>
<dbReference type="Gene3D" id="3.40.390.10">
    <property type="entry name" value="Collagenase (Catalytic Domain)"/>
    <property type="match status" value="1"/>
</dbReference>
<name>A0A9P1N5W0_9PELO</name>
<keyword evidence="8" id="KW-1015">Disulfide bond</keyword>
<evidence type="ECO:0000256" key="4">
    <source>
        <dbReference type="ARBA" id="ARBA00022801"/>
    </source>
</evidence>
<dbReference type="Pfam" id="PF01549">
    <property type="entry name" value="ShK"/>
    <property type="match status" value="2"/>
</dbReference>
<dbReference type="SMART" id="SM00254">
    <property type="entry name" value="ShKT"/>
    <property type="match status" value="2"/>
</dbReference>
<feature type="binding site" evidence="10">
    <location>
        <position position="158"/>
    </location>
    <ligand>
        <name>Zn(2+)</name>
        <dbReference type="ChEBI" id="CHEBI:29105"/>
        <note>catalytic</note>
    </ligand>
</feature>
<feature type="region of interest" description="Disordered" evidence="12">
    <location>
        <begin position="318"/>
        <end position="339"/>
    </location>
</feature>
<evidence type="ECO:0000256" key="3">
    <source>
        <dbReference type="ARBA" id="ARBA00022723"/>
    </source>
</evidence>
<feature type="chain" id="PRO_5040546379" description="Metalloendopeptidase" evidence="11">
    <location>
        <begin position="22"/>
        <end position="373"/>
    </location>
</feature>
<comment type="cofactor">
    <cofactor evidence="10 11">
        <name>Zn(2+)</name>
        <dbReference type="ChEBI" id="CHEBI:29105"/>
    </cofactor>
    <text evidence="10 11">Binds 1 zinc ion per subunit.</text>
</comment>
<feature type="domain" description="ShKT" evidence="13">
    <location>
        <begin position="335"/>
        <end position="372"/>
    </location>
</feature>
<dbReference type="Gene3D" id="1.10.10.1940">
    <property type="match status" value="2"/>
</dbReference>
<dbReference type="GO" id="GO:0008270">
    <property type="term" value="F:zinc ion binding"/>
    <property type="evidence" value="ECO:0007669"/>
    <property type="project" value="UniProtKB-UniRule"/>
</dbReference>
<dbReference type="InterPro" id="IPR003582">
    <property type="entry name" value="ShKT_dom"/>
</dbReference>
<evidence type="ECO:0000256" key="1">
    <source>
        <dbReference type="ARBA" id="ARBA00002657"/>
    </source>
</evidence>
<comment type="caution">
    <text evidence="15">The sequence shown here is derived from an EMBL/GenBank/DDBJ whole genome shotgun (WGS) entry which is preliminary data.</text>
</comment>
<feature type="signal peptide" evidence="11">
    <location>
        <begin position="1"/>
        <end position="21"/>
    </location>
</feature>
<organism evidence="15 16">
    <name type="scientific">Caenorhabditis angaria</name>
    <dbReference type="NCBI Taxonomy" id="860376"/>
    <lineage>
        <taxon>Eukaryota</taxon>
        <taxon>Metazoa</taxon>
        <taxon>Ecdysozoa</taxon>
        <taxon>Nematoda</taxon>
        <taxon>Chromadorea</taxon>
        <taxon>Rhabditida</taxon>
        <taxon>Rhabditina</taxon>
        <taxon>Rhabditomorpha</taxon>
        <taxon>Rhabditoidea</taxon>
        <taxon>Rhabditidae</taxon>
        <taxon>Peloderinae</taxon>
        <taxon>Caenorhabditis</taxon>
    </lineage>
</organism>
<dbReference type="PRINTS" id="PR00480">
    <property type="entry name" value="ASTACIN"/>
</dbReference>
<protein>
    <recommendedName>
        <fullName evidence="11">Metalloendopeptidase</fullName>
        <ecNumber evidence="11">3.4.24.-</ecNumber>
    </recommendedName>
</protein>
<dbReference type="Pfam" id="PF01400">
    <property type="entry name" value="Astacin"/>
    <property type="match status" value="1"/>
</dbReference>
<dbReference type="InterPro" id="IPR001506">
    <property type="entry name" value="Peptidase_M12A"/>
</dbReference>
<dbReference type="EMBL" id="CANHGI010000004">
    <property type="protein sequence ID" value="CAI5448992.1"/>
    <property type="molecule type" value="Genomic_DNA"/>
</dbReference>
<accession>A0A9P1N5W0</accession>
<dbReference type="AlphaFoldDB" id="A0A9P1N5W0"/>
<feature type="binding site" evidence="10">
    <location>
        <position position="164"/>
    </location>
    <ligand>
        <name>Zn(2+)</name>
        <dbReference type="ChEBI" id="CHEBI:29105"/>
        <note>catalytic</note>
    </ligand>
</feature>
<dbReference type="PROSITE" id="PS51670">
    <property type="entry name" value="SHKT"/>
    <property type="match status" value="2"/>
</dbReference>
<comment type="caution">
    <text evidence="9">Lacks conserved residue(s) required for the propagation of feature annotation.</text>
</comment>
<feature type="compositionally biased region" description="Low complexity" evidence="12">
    <location>
        <begin position="319"/>
        <end position="334"/>
    </location>
</feature>
<evidence type="ECO:0000256" key="12">
    <source>
        <dbReference type="SAM" id="MobiDB-lite"/>
    </source>
</evidence>
<feature type="domain" description="ShKT" evidence="13">
    <location>
        <begin position="274"/>
        <end position="310"/>
    </location>
</feature>
<dbReference type="PROSITE" id="PS51864">
    <property type="entry name" value="ASTACIN"/>
    <property type="match status" value="1"/>
</dbReference>
<comment type="function">
    <text evidence="1">Metalloprotease.</text>
</comment>
<reference evidence="15" key="1">
    <citation type="submission" date="2022-11" db="EMBL/GenBank/DDBJ databases">
        <authorList>
            <person name="Kikuchi T."/>
        </authorList>
    </citation>
    <scope>NUCLEOTIDE SEQUENCE</scope>
    <source>
        <strain evidence="15">PS1010</strain>
    </source>
</reference>
<keyword evidence="6 10" id="KW-0482">Metalloprotease</keyword>
<feature type="domain" description="Peptidase M12A" evidence="14">
    <location>
        <begin position="58"/>
        <end position="261"/>
    </location>
</feature>
<evidence type="ECO:0000256" key="9">
    <source>
        <dbReference type="PROSITE-ProRule" id="PRU01005"/>
    </source>
</evidence>
<dbReference type="GO" id="GO:0006508">
    <property type="term" value="P:proteolysis"/>
    <property type="evidence" value="ECO:0007669"/>
    <property type="project" value="UniProtKB-KW"/>
</dbReference>
<feature type="binding site" evidence="10">
    <location>
        <position position="154"/>
    </location>
    <ligand>
        <name>Zn(2+)</name>
        <dbReference type="ChEBI" id="CHEBI:29105"/>
        <note>catalytic</note>
    </ligand>
</feature>
<evidence type="ECO:0000259" key="14">
    <source>
        <dbReference type="PROSITE" id="PS51864"/>
    </source>
</evidence>
<dbReference type="InterPro" id="IPR006026">
    <property type="entry name" value="Peptidase_Metallo"/>
</dbReference>
<proteinExistence type="predicted"/>
<dbReference type="PANTHER" id="PTHR10127:SF852">
    <property type="entry name" value="ZINC METALLOPROTEINASE NAS-12"/>
    <property type="match status" value="1"/>
</dbReference>
<evidence type="ECO:0000313" key="16">
    <source>
        <dbReference type="Proteomes" id="UP001152747"/>
    </source>
</evidence>
<keyword evidence="11" id="KW-0732">Signal</keyword>
<evidence type="ECO:0000256" key="8">
    <source>
        <dbReference type="ARBA" id="ARBA00023157"/>
    </source>
</evidence>
<dbReference type="CDD" id="cd04280">
    <property type="entry name" value="ZnMc_astacin_like"/>
    <property type="match status" value="1"/>
</dbReference>
<keyword evidence="7" id="KW-0865">Zymogen</keyword>
<dbReference type="InterPro" id="IPR024079">
    <property type="entry name" value="MetalloPept_cat_dom_sf"/>
</dbReference>
<dbReference type="PANTHER" id="PTHR10127">
    <property type="entry name" value="DISCOIDIN, CUB, EGF, LAMININ , AND ZINC METALLOPROTEASE DOMAIN CONTAINING"/>
    <property type="match status" value="1"/>
</dbReference>
<dbReference type="Proteomes" id="UP001152747">
    <property type="component" value="Unassembled WGS sequence"/>
</dbReference>
<evidence type="ECO:0000259" key="13">
    <source>
        <dbReference type="PROSITE" id="PS51670"/>
    </source>
</evidence>
<dbReference type="EC" id="3.4.24.-" evidence="11"/>